<evidence type="ECO:0000256" key="1">
    <source>
        <dbReference type="SAM" id="MobiDB-lite"/>
    </source>
</evidence>
<gene>
    <name evidence="2" type="ORF">KV396_00410</name>
</gene>
<name>A0ABY4IL86_9MICO</name>
<evidence type="ECO:0000313" key="2">
    <source>
        <dbReference type="EMBL" id="UPL13045.1"/>
    </source>
</evidence>
<dbReference type="RefSeq" id="WP_247956487.1">
    <property type="nucleotide sequence ID" value="NZ_CP078077.1"/>
</dbReference>
<sequence length="248" mass="27877">MSEQPEATTFVEVKTIAEVERIVHGSGLWDGTGEVEFSDDGKHWSAAWTPDTDGAHPQFARVSVYRKEVRIPTTVTIRWVEQFPQASEEWSGKWLRSPMRHFGRTARMVGYRQTFREILGNIVIEDEADDRAHGMTDPAAAPPPAPERDWEAAFLGTKTIEEIDALETEARAARIFTPNAAGTALHRAARNQRKALVEAAWALDHASAPEPAPASEREKPVERPAPRDYLPPQNRADRRAARRKKGRR</sequence>
<organism evidence="2 3">
    <name type="scientific">Microbacterium galbinum</name>
    <dbReference type="NCBI Taxonomy" id="2851646"/>
    <lineage>
        <taxon>Bacteria</taxon>
        <taxon>Bacillati</taxon>
        <taxon>Actinomycetota</taxon>
        <taxon>Actinomycetes</taxon>
        <taxon>Micrococcales</taxon>
        <taxon>Microbacteriaceae</taxon>
        <taxon>Microbacterium</taxon>
    </lineage>
</organism>
<protein>
    <submittedName>
        <fullName evidence="2">Uncharacterized protein</fullName>
    </submittedName>
</protein>
<accession>A0ABY4IL86</accession>
<feature type="region of interest" description="Disordered" evidence="1">
    <location>
        <begin position="206"/>
        <end position="248"/>
    </location>
</feature>
<dbReference type="EMBL" id="CP078077">
    <property type="protein sequence ID" value="UPL13045.1"/>
    <property type="molecule type" value="Genomic_DNA"/>
</dbReference>
<feature type="compositionally biased region" description="Basic and acidic residues" evidence="1">
    <location>
        <begin position="215"/>
        <end position="226"/>
    </location>
</feature>
<reference evidence="2 3" key="1">
    <citation type="submission" date="2021-06" db="EMBL/GenBank/DDBJ databases">
        <title>Genome-based taxonomic framework of Microbacterium strains isolated from marine environment, the description of four new species and reclassification of four preexisting species.</title>
        <authorList>
            <person name="Lee S.D."/>
            <person name="Kim S.-M."/>
            <person name="Byeon Y.-S."/>
            <person name="Yang H.L."/>
            <person name="Kim I.S."/>
        </authorList>
    </citation>
    <scope>NUCLEOTIDE SEQUENCE [LARGE SCALE GENOMIC DNA]</scope>
    <source>
        <strain evidence="2 3">SSW1-36</strain>
    </source>
</reference>
<evidence type="ECO:0000313" key="3">
    <source>
        <dbReference type="Proteomes" id="UP000831963"/>
    </source>
</evidence>
<proteinExistence type="predicted"/>
<dbReference type="Proteomes" id="UP000831963">
    <property type="component" value="Chromosome"/>
</dbReference>
<keyword evidence="3" id="KW-1185">Reference proteome</keyword>